<dbReference type="PROSITE" id="PS50812">
    <property type="entry name" value="PWWP"/>
    <property type="match status" value="1"/>
</dbReference>
<evidence type="ECO:0000313" key="4">
    <source>
        <dbReference type="EMBL" id="CAF1318042.1"/>
    </source>
</evidence>
<dbReference type="EMBL" id="CAJNOK010013242">
    <property type="protein sequence ID" value="CAF1180523.1"/>
    <property type="molecule type" value="Genomic_DNA"/>
</dbReference>
<evidence type="ECO:0000256" key="1">
    <source>
        <dbReference type="SAM" id="MobiDB-lite"/>
    </source>
</evidence>
<feature type="region of interest" description="Disordered" evidence="1">
    <location>
        <begin position="334"/>
        <end position="514"/>
    </location>
</feature>
<protein>
    <recommendedName>
        <fullName evidence="2">PWWP domain-containing protein</fullName>
    </recommendedName>
</protein>
<keyword evidence="7" id="KW-1185">Reference proteome</keyword>
<accession>A0A815F2Q9</accession>
<dbReference type="Proteomes" id="UP000681722">
    <property type="component" value="Unassembled WGS sequence"/>
</dbReference>
<dbReference type="EMBL" id="CAJNOQ010013270">
    <property type="protein sequence ID" value="CAF1318042.1"/>
    <property type="molecule type" value="Genomic_DNA"/>
</dbReference>
<dbReference type="Proteomes" id="UP000663829">
    <property type="component" value="Unassembled WGS sequence"/>
</dbReference>
<dbReference type="AlphaFoldDB" id="A0A815F2Q9"/>
<evidence type="ECO:0000259" key="2">
    <source>
        <dbReference type="PROSITE" id="PS50812"/>
    </source>
</evidence>
<dbReference type="Proteomes" id="UP000682733">
    <property type="component" value="Unassembled WGS sequence"/>
</dbReference>
<dbReference type="OrthoDB" id="422362at2759"/>
<evidence type="ECO:0000313" key="5">
    <source>
        <dbReference type="EMBL" id="CAF3991758.1"/>
    </source>
</evidence>
<name>A0A815F2Q9_9BILA</name>
<feature type="compositionally biased region" description="Polar residues" evidence="1">
    <location>
        <begin position="436"/>
        <end position="474"/>
    </location>
</feature>
<reference evidence="4" key="1">
    <citation type="submission" date="2021-02" db="EMBL/GenBank/DDBJ databases">
        <authorList>
            <person name="Nowell W R."/>
        </authorList>
    </citation>
    <scope>NUCLEOTIDE SEQUENCE</scope>
</reference>
<dbReference type="Proteomes" id="UP000677228">
    <property type="component" value="Unassembled WGS sequence"/>
</dbReference>
<proteinExistence type="predicted"/>
<dbReference type="EMBL" id="CAJOBA010034768">
    <property type="protein sequence ID" value="CAF3991758.1"/>
    <property type="molecule type" value="Genomic_DNA"/>
</dbReference>
<feature type="compositionally biased region" description="Polar residues" evidence="1">
    <location>
        <begin position="110"/>
        <end position="123"/>
    </location>
</feature>
<evidence type="ECO:0000313" key="3">
    <source>
        <dbReference type="EMBL" id="CAF1180523.1"/>
    </source>
</evidence>
<gene>
    <name evidence="4" type="ORF">GPM918_LOCUS29333</name>
    <name evidence="3" type="ORF">OVA965_LOCUS23037</name>
    <name evidence="6" type="ORF">SRO942_LOCUS29911</name>
    <name evidence="5" type="ORF">TMI583_LOCUS23752</name>
</gene>
<feature type="compositionally biased region" description="Polar residues" evidence="1">
    <location>
        <begin position="417"/>
        <end position="428"/>
    </location>
</feature>
<feature type="non-terminal residue" evidence="4">
    <location>
        <position position="1"/>
    </location>
</feature>
<organism evidence="4 7">
    <name type="scientific">Didymodactylos carnosus</name>
    <dbReference type="NCBI Taxonomy" id="1234261"/>
    <lineage>
        <taxon>Eukaryota</taxon>
        <taxon>Metazoa</taxon>
        <taxon>Spiralia</taxon>
        <taxon>Gnathifera</taxon>
        <taxon>Rotifera</taxon>
        <taxon>Eurotatoria</taxon>
        <taxon>Bdelloidea</taxon>
        <taxon>Philodinida</taxon>
        <taxon>Philodinidae</taxon>
        <taxon>Didymodactylos</taxon>
    </lineage>
</organism>
<evidence type="ECO:0000313" key="6">
    <source>
        <dbReference type="EMBL" id="CAF4161645.1"/>
    </source>
</evidence>
<evidence type="ECO:0000313" key="7">
    <source>
        <dbReference type="Proteomes" id="UP000663829"/>
    </source>
</evidence>
<feature type="region of interest" description="Disordered" evidence="1">
    <location>
        <begin position="1"/>
        <end position="134"/>
    </location>
</feature>
<dbReference type="EMBL" id="CAJOBC010046212">
    <property type="protein sequence ID" value="CAF4161645.1"/>
    <property type="molecule type" value="Genomic_DNA"/>
</dbReference>
<dbReference type="SMART" id="SM00293">
    <property type="entry name" value="PWWP"/>
    <property type="match status" value="1"/>
</dbReference>
<dbReference type="Gene3D" id="2.30.30.140">
    <property type="match status" value="1"/>
</dbReference>
<feature type="compositionally biased region" description="Polar residues" evidence="1">
    <location>
        <begin position="482"/>
        <end position="514"/>
    </location>
</feature>
<feature type="region of interest" description="Disordered" evidence="1">
    <location>
        <begin position="282"/>
        <end position="309"/>
    </location>
</feature>
<feature type="compositionally biased region" description="Polar residues" evidence="1">
    <location>
        <begin position="352"/>
        <end position="372"/>
    </location>
</feature>
<comment type="caution">
    <text evidence="4">The sequence shown here is derived from an EMBL/GenBank/DDBJ whole genome shotgun (WGS) entry which is preliminary data.</text>
</comment>
<feature type="domain" description="PWWP" evidence="2">
    <location>
        <begin position="148"/>
        <end position="214"/>
    </location>
</feature>
<dbReference type="Pfam" id="PF00855">
    <property type="entry name" value="PWWP"/>
    <property type="match status" value="1"/>
</dbReference>
<dbReference type="InterPro" id="IPR000313">
    <property type="entry name" value="PWWP_dom"/>
</dbReference>
<sequence length="542" mass="60826">MTTTSVADFSPSYEDEEKDPESGSLDIVESSLDGLTMDTTAQDSNEHKEPQSELPVSSSAPPSARRGRRAKRNELTEVKTQPVPPAPSTNSRPRRSRQTRKTMQYDELITQPQHRSATEVNHITKTKAPRSYSTEINDNGGVPVRYEISDVVWGKVSGSPWWPCLVVADPTDPQQSHTKIVGNQRPKRSYFVVFYGSTADFAWLGDSSIIYFKGVEEFTKYAQEVVDQAQTKSMKEQLTERFQLKITIGRRDDWEMAVSEANEALNQSPAQRLQEMEPKFDFYTQKIGPKGNKRKLTAPSTTSKSEDIKSLTLPDNKSLAEKAEKTFEFKDDDNDSVTDIITKPSPLHVKNSPKTVNQQSQQYPLNDNQQEAPASKRRRKLNIKPIEKSTQDSETTVTKRRNNRKNSLPTTIVGRTANGSTVSYQQRRSSVRDGLRNNNNVNSATSDSTNSTPLLSNAKSSTSRKSNEQQQKPTKSAMKKATQMSQNHSIDDQTQSSEVNPSSSAVNDFHTFQTVSPTVTKKFIARRSQLPNTVKDEPRTIQ</sequence>
<dbReference type="SUPFAM" id="SSF63748">
    <property type="entry name" value="Tudor/PWWP/MBT"/>
    <property type="match status" value="1"/>
</dbReference>
<feature type="compositionally biased region" description="Low complexity" evidence="1">
    <location>
        <begin position="55"/>
        <end position="64"/>
    </location>
</feature>